<feature type="region of interest" description="Disordered" evidence="1">
    <location>
        <begin position="48"/>
        <end position="79"/>
    </location>
</feature>
<evidence type="ECO:0000313" key="3">
    <source>
        <dbReference type="Proteomes" id="UP001266305"/>
    </source>
</evidence>
<evidence type="ECO:0000313" key="2">
    <source>
        <dbReference type="EMBL" id="KAK2095920.1"/>
    </source>
</evidence>
<evidence type="ECO:0000256" key="1">
    <source>
        <dbReference type="SAM" id="MobiDB-lite"/>
    </source>
</evidence>
<sequence>CCVTAHQELLLEPEHRASLTEPAPSSRIHSSSGARPSAVAVAVAAARSGHPAARARREPAVARVSSPASPRLPVHYAGH</sequence>
<accession>A0ABQ9UGL9</accession>
<feature type="region of interest" description="Disordered" evidence="1">
    <location>
        <begin position="13"/>
        <end position="36"/>
    </location>
</feature>
<feature type="non-terminal residue" evidence="2">
    <location>
        <position position="79"/>
    </location>
</feature>
<organism evidence="2 3">
    <name type="scientific">Saguinus oedipus</name>
    <name type="common">Cotton-top tamarin</name>
    <name type="synonym">Oedipomidas oedipus</name>
    <dbReference type="NCBI Taxonomy" id="9490"/>
    <lineage>
        <taxon>Eukaryota</taxon>
        <taxon>Metazoa</taxon>
        <taxon>Chordata</taxon>
        <taxon>Craniata</taxon>
        <taxon>Vertebrata</taxon>
        <taxon>Euteleostomi</taxon>
        <taxon>Mammalia</taxon>
        <taxon>Eutheria</taxon>
        <taxon>Euarchontoglires</taxon>
        <taxon>Primates</taxon>
        <taxon>Haplorrhini</taxon>
        <taxon>Platyrrhini</taxon>
        <taxon>Cebidae</taxon>
        <taxon>Callitrichinae</taxon>
        <taxon>Saguinus</taxon>
    </lineage>
</organism>
<reference evidence="2 3" key="1">
    <citation type="submission" date="2023-05" db="EMBL/GenBank/DDBJ databases">
        <title>B98-5 Cell Line De Novo Hybrid Assembly: An Optical Mapping Approach.</title>
        <authorList>
            <person name="Kananen K."/>
            <person name="Auerbach J.A."/>
            <person name="Kautto E."/>
            <person name="Blachly J.S."/>
        </authorList>
    </citation>
    <scope>NUCLEOTIDE SEQUENCE [LARGE SCALE GENOMIC DNA]</scope>
    <source>
        <strain evidence="2">B95-8</strain>
        <tissue evidence="2">Cell line</tissue>
    </source>
</reference>
<comment type="caution">
    <text evidence="2">The sequence shown here is derived from an EMBL/GenBank/DDBJ whole genome shotgun (WGS) entry which is preliminary data.</text>
</comment>
<name>A0ABQ9UGL9_SAGOE</name>
<protein>
    <submittedName>
        <fullName evidence="2">Uncharacterized protein</fullName>
    </submittedName>
</protein>
<keyword evidence="3" id="KW-1185">Reference proteome</keyword>
<dbReference type="EMBL" id="JASSZA010000012">
    <property type="protein sequence ID" value="KAK2095920.1"/>
    <property type="molecule type" value="Genomic_DNA"/>
</dbReference>
<dbReference type="Proteomes" id="UP001266305">
    <property type="component" value="Unassembled WGS sequence"/>
</dbReference>
<proteinExistence type="predicted"/>
<feature type="non-terminal residue" evidence="2">
    <location>
        <position position="1"/>
    </location>
</feature>
<gene>
    <name evidence="2" type="ORF">P7K49_024954</name>
</gene>